<reference evidence="5" key="1">
    <citation type="submission" date="2025-08" db="UniProtKB">
        <authorList>
            <consortium name="Ensembl"/>
        </authorList>
    </citation>
    <scope>IDENTIFICATION</scope>
</reference>
<feature type="domain" description="AIG1-type G" evidence="4">
    <location>
        <begin position="1"/>
        <end position="208"/>
    </location>
</feature>
<dbReference type="OMA" id="NRANINF"/>
<dbReference type="Proteomes" id="UP001108240">
    <property type="component" value="Unplaced"/>
</dbReference>
<sequence length="238" mass="26953">RIVIVGASWAARSSAGNVILGEEAFEVDDSRTTVRCAVGHAKVHGRQLTVVDTPGWYYKSLLENTSEMDKLEIRCSVYLCPSGPHAILLTVPIATAFDKSYQTAVEGHMRLLGENVWNHTIVLFTRGDWLGDTTIEERIETEEGRLEWLMEKCGYRYHVLNCKWHNNNTQVASKPGVLRWLSGSKTLTEEEWMKREDELIDRVLKTLVADPDENPKQSSHELKGSFDGSIPNSMFLFI</sequence>
<dbReference type="InterPro" id="IPR045058">
    <property type="entry name" value="GIMA/IAN/Toc"/>
</dbReference>
<dbReference type="SUPFAM" id="SSF52540">
    <property type="entry name" value="P-loop containing nucleoside triphosphate hydrolases"/>
    <property type="match status" value="1"/>
</dbReference>
<evidence type="ECO:0000256" key="3">
    <source>
        <dbReference type="ARBA" id="ARBA00023134"/>
    </source>
</evidence>
<organism evidence="5 6">
    <name type="scientific">Cyprinus carpio carpio</name>
    <dbReference type="NCBI Taxonomy" id="630221"/>
    <lineage>
        <taxon>Eukaryota</taxon>
        <taxon>Metazoa</taxon>
        <taxon>Chordata</taxon>
        <taxon>Craniata</taxon>
        <taxon>Vertebrata</taxon>
        <taxon>Euteleostomi</taxon>
        <taxon>Actinopterygii</taxon>
        <taxon>Neopterygii</taxon>
        <taxon>Teleostei</taxon>
        <taxon>Ostariophysi</taxon>
        <taxon>Cypriniformes</taxon>
        <taxon>Cyprinidae</taxon>
        <taxon>Cyprininae</taxon>
        <taxon>Cyprinus</taxon>
    </lineage>
</organism>
<evidence type="ECO:0000256" key="2">
    <source>
        <dbReference type="ARBA" id="ARBA00022741"/>
    </source>
</evidence>
<dbReference type="InterPro" id="IPR006703">
    <property type="entry name" value="G_AIG1"/>
</dbReference>
<dbReference type="PANTHER" id="PTHR10903:SF107">
    <property type="entry name" value="GTPASE IMAP FAMILY MEMBER 4-LIKE-RELATED"/>
    <property type="match status" value="1"/>
</dbReference>
<dbReference type="Gene3D" id="3.40.50.300">
    <property type="entry name" value="P-loop containing nucleotide triphosphate hydrolases"/>
    <property type="match status" value="1"/>
</dbReference>
<evidence type="ECO:0000313" key="5">
    <source>
        <dbReference type="Ensembl" id="ENSCCRP00000097595.2"/>
    </source>
</evidence>
<dbReference type="FunFam" id="3.40.50.300:FF:001809">
    <property type="entry name" value="Si:ch1073-365p7.2"/>
    <property type="match status" value="1"/>
</dbReference>
<dbReference type="PROSITE" id="PS51720">
    <property type="entry name" value="G_AIG1"/>
    <property type="match status" value="1"/>
</dbReference>
<dbReference type="GeneTree" id="ENSGT00940000162556"/>
<dbReference type="InterPro" id="IPR027417">
    <property type="entry name" value="P-loop_NTPase"/>
</dbReference>
<keyword evidence="3" id="KW-0342">GTP-binding</keyword>
<evidence type="ECO:0000259" key="4">
    <source>
        <dbReference type="PROSITE" id="PS51720"/>
    </source>
</evidence>
<keyword evidence="2" id="KW-0547">Nucleotide-binding</keyword>
<comment type="similarity">
    <text evidence="1">Belongs to the TRAFAC class TrmE-Era-EngA-EngB-Septin-like GTPase superfamily. AIG1/Toc34/Toc159-like paraseptin GTPase family. IAN subfamily.</text>
</comment>
<accession>A0A8C1FUR1</accession>
<name>A0A8C1FUR1_CYPCA</name>
<proteinExistence type="inferred from homology"/>
<dbReference type="PANTHER" id="PTHR10903">
    <property type="entry name" value="GTPASE, IMAP FAMILY MEMBER-RELATED"/>
    <property type="match status" value="1"/>
</dbReference>
<dbReference type="AlphaFoldDB" id="A0A8C1FUR1"/>
<dbReference type="Pfam" id="PF04548">
    <property type="entry name" value="AIG1"/>
    <property type="match status" value="1"/>
</dbReference>
<dbReference type="GO" id="GO:0005525">
    <property type="term" value="F:GTP binding"/>
    <property type="evidence" value="ECO:0007669"/>
    <property type="project" value="UniProtKB-KW"/>
</dbReference>
<reference evidence="5" key="2">
    <citation type="submission" date="2025-09" db="UniProtKB">
        <authorList>
            <consortium name="Ensembl"/>
        </authorList>
    </citation>
    <scope>IDENTIFICATION</scope>
</reference>
<keyword evidence="6" id="KW-1185">Reference proteome</keyword>
<evidence type="ECO:0000313" key="6">
    <source>
        <dbReference type="Proteomes" id="UP001108240"/>
    </source>
</evidence>
<evidence type="ECO:0000256" key="1">
    <source>
        <dbReference type="ARBA" id="ARBA00008535"/>
    </source>
</evidence>
<protein>
    <recommendedName>
        <fullName evidence="4">AIG1-type G domain-containing protein</fullName>
    </recommendedName>
</protein>
<dbReference type="Ensembl" id="ENSCCRT00000105901.2">
    <property type="protein sequence ID" value="ENSCCRP00000097595.2"/>
    <property type="gene ID" value="ENSCCRG00000052497.2"/>
</dbReference>